<evidence type="ECO:0000256" key="4">
    <source>
        <dbReference type="ARBA" id="ARBA00038984"/>
    </source>
</evidence>
<feature type="domain" description="GFO/IDH/MocA-like oxidoreductase" evidence="8">
    <location>
        <begin position="187"/>
        <end position="269"/>
    </location>
</feature>
<dbReference type="Gene3D" id="3.40.50.1820">
    <property type="entry name" value="alpha/beta hydrolase"/>
    <property type="match status" value="2"/>
</dbReference>
<accession>A0A8H7B5E8</accession>
<dbReference type="PANTHER" id="PTHR22604:SF105">
    <property type="entry name" value="TRANS-1,2-DIHYDROBENZENE-1,2-DIOL DEHYDROGENASE"/>
    <property type="match status" value="1"/>
</dbReference>
<dbReference type="GO" id="GO:0047837">
    <property type="term" value="F:D-xylose 1-dehydrogenase (NADP+) activity"/>
    <property type="evidence" value="ECO:0007669"/>
    <property type="project" value="UniProtKB-EC"/>
</dbReference>
<dbReference type="InterPro" id="IPR036291">
    <property type="entry name" value="NAD(P)-bd_dom_sf"/>
</dbReference>
<dbReference type="AlphaFoldDB" id="A0A8H7B5E8"/>
<dbReference type="InterPro" id="IPR055170">
    <property type="entry name" value="GFO_IDH_MocA-like_dom"/>
</dbReference>
<dbReference type="SUPFAM" id="SSF51735">
    <property type="entry name" value="NAD(P)-binding Rossmann-fold domains"/>
    <property type="match status" value="1"/>
</dbReference>
<dbReference type="SUPFAM" id="SSF53474">
    <property type="entry name" value="alpha/beta-Hydrolases"/>
    <property type="match status" value="1"/>
</dbReference>
<comment type="similarity">
    <text evidence="2">Belongs to the Gfo/Idh/MocA family.</text>
</comment>
<dbReference type="InterPro" id="IPR029058">
    <property type="entry name" value="AB_hydrolase_fold"/>
</dbReference>
<keyword evidence="10" id="KW-1185">Reference proteome</keyword>
<organism evidence="9 10">
    <name type="scientific">Alternaria burnsii</name>
    <dbReference type="NCBI Taxonomy" id="1187904"/>
    <lineage>
        <taxon>Eukaryota</taxon>
        <taxon>Fungi</taxon>
        <taxon>Dikarya</taxon>
        <taxon>Ascomycota</taxon>
        <taxon>Pezizomycotina</taxon>
        <taxon>Dothideomycetes</taxon>
        <taxon>Pleosporomycetidae</taxon>
        <taxon>Pleosporales</taxon>
        <taxon>Pleosporineae</taxon>
        <taxon>Pleosporaceae</taxon>
        <taxon>Alternaria</taxon>
        <taxon>Alternaria sect. Alternaria</taxon>
    </lineage>
</organism>
<keyword evidence="3" id="KW-0560">Oxidoreductase</keyword>
<dbReference type="PANTHER" id="PTHR22604">
    <property type="entry name" value="OXIDOREDUCTASES"/>
    <property type="match status" value="1"/>
</dbReference>
<gene>
    <name evidence="9" type="ORF">GT037_004335</name>
</gene>
<dbReference type="Gene3D" id="3.30.360.10">
    <property type="entry name" value="Dihydrodipicolinate Reductase, domain 2"/>
    <property type="match status" value="1"/>
</dbReference>
<evidence type="ECO:0000259" key="7">
    <source>
        <dbReference type="Pfam" id="PF01408"/>
    </source>
</evidence>
<protein>
    <recommendedName>
        <fullName evidence="4">D-xylose 1-dehydrogenase (NADP(+), D-xylono-1,5-lactone-forming)</fullName>
        <ecNumber evidence="4">1.1.1.179</ecNumber>
    </recommendedName>
    <alternativeName>
        <fullName evidence="5">D-xylose-NADP dehydrogenase</fullName>
    </alternativeName>
</protein>
<dbReference type="SUPFAM" id="SSF55347">
    <property type="entry name" value="Glyceraldehyde-3-phosphate dehydrogenase-like, C-terminal domain"/>
    <property type="match status" value="1"/>
</dbReference>
<dbReference type="GO" id="GO:0000166">
    <property type="term" value="F:nucleotide binding"/>
    <property type="evidence" value="ECO:0007669"/>
    <property type="project" value="InterPro"/>
</dbReference>
<evidence type="ECO:0000256" key="1">
    <source>
        <dbReference type="ARBA" id="ARBA00004685"/>
    </source>
</evidence>
<dbReference type="InterPro" id="IPR050984">
    <property type="entry name" value="Gfo/Idh/MocA_domain"/>
</dbReference>
<dbReference type="Pfam" id="PF05577">
    <property type="entry name" value="Peptidase_S28"/>
    <property type="match status" value="1"/>
</dbReference>
<comment type="caution">
    <text evidence="9">The sequence shown here is derived from an EMBL/GenBank/DDBJ whole genome shotgun (WGS) entry which is preliminary data.</text>
</comment>
<dbReference type="Pfam" id="PF22725">
    <property type="entry name" value="GFO_IDH_MocA_C3"/>
    <property type="match status" value="1"/>
</dbReference>
<sequence length="947" mass="105808">MGLVDWLNSSAEFTEWAAGRKPVPKNSDALRFGILGAAKIAPMGLIIPARSHADVIVAAVAARDRTKAEAYAKRWDVPIVHDSYEALINDPSIDCIYNPLPNGLHYKWTLAALKAGKHVLLEKPSVSNAQEARSLFHHEVLKAPNAPVLVEASHYRFHPAWYVFLAQFEKANIEKASVRAGAFKGAFPETDIRYDYDLAGGAAMDIGHYTLSALRGVFGAEPTDVTSATPSFFHSTQHQLCDRAMEATYTFPNGGSGHVLSDLSARGGYWFPWLTSNWPNFSDLLASISVTLRSENLETTNNGLHKSSQKSLMFWGFMGPHSYHRIDITTTTTLRDPSSGKIVKEEKKTEHKKAYKWPEGMGGEKKGEDWWVTYRYMLEEFVNKVKQRDGSGAWVDGEESIKQMEATDRTYERAATINMKVLTLVYSFVALGSATPAPRSASWQGKRQAADAPAYAAHTIDQLIDHFQDSDRYVPHTNATFKQRYFFDSSYYKSGGPVFLYIGGETSGESRFSNLQTGIIQILMEKFNGLGVILENRYYGESYPYNSSTTDELRFLTTEQTIADNAYFRQHATFPGVNDSLNSVDTPWIMYGGSLAGAHTAFTMKTYNDIFAGGIGSSATTQALLEYPQWYDPIIKFGPADCVSRIIDIVDKMDELIWSGNKEGIQQLKEIFGLGALQDLRDFAMTIAFPIGGPMNYPTNTWQELNWSPKYGSEDFFNFCSNVTNINPPANISSVDMALAKYSQGESWTGLGGYADYVKKTLIPNCESGRIDSTDEGCFGTQNQTYYADPSNGAARSYLYSTCSESGAYQVAPTNGPSLISRVLQIDYTQQWCTWAFPPGEHNSIPATPQLHYYNKYGGWDVQAENLAKIDGNTDVWLDLCYHSNLAPQPRISSDKYPSYLIAGAGHHWDSYGIKNVSAEPDYIREAHYWEERTVSRFLQFWAEKEH</sequence>
<dbReference type="InterPro" id="IPR000683">
    <property type="entry name" value="Gfo/Idh/MocA-like_OxRdtase_N"/>
</dbReference>
<evidence type="ECO:0000256" key="3">
    <source>
        <dbReference type="ARBA" id="ARBA00023002"/>
    </source>
</evidence>
<dbReference type="Proteomes" id="UP000596902">
    <property type="component" value="Unassembled WGS sequence"/>
</dbReference>
<dbReference type="InterPro" id="IPR008758">
    <property type="entry name" value="Peptidase_S28"/>
</dbReference>
<dbReference type="GO" id="GO:0070008">
    <property type="term" value="F:serine-type exopeptidase activity"/>
    <property type="evidence" value="ECO:0007669"/>
    <property type="project" value="InterPro"/>
</dbReference>
<evidence type="ECO:0000259" key="8">
    <source>
        <dbReference type="Pfam" id="PF22725"/>
    </source>
</evidence>
<proteinExistence type="inferred from homology"/>
<dbReference type="Pfam" id="PF01408">
    <property type="entry name" value="GFO_IDH_MocA"/>
    <property type="match status" value="1"/>
</dbReference>
<dbReference type="EC" id="1.1.1.179" evidence="4"/>
<evidence type="ECO:0000313" key="9">
    <source>
        <dbReference type="EMBL" id="KAF7677476.1"/>
    </source>
</evidence>
<name>A0A8H7B5E8_9PLEO</name>
<comment type="catalytic activity">
    <reaction evidence="6">
        <text>D-xylose + NADP(+) = D-xylono-1,5-lactone + NADPH + H(+)</text>
        <dbReference type="Rhea" id="RHEA:22000"/>
        <dbReference type="ChEBI" id="CHEBI:15378"/>
        <dbReference type="ChEBI" id="CHEBI:15867"/>
        <dbReference type="ChEBI" id="CHEBI:53455"/>
        <dbReference type="ChEBI" id="CHEBI:57783"/>
        <dbReference type="ChEBI" id="CHEBI:58349"/>
        <dbReference type="EC" id="1.1.1.179"/>
    </reaction>
</comment>
<reference evidence="9" key="1">
    <citation type="submission" date="2020-01" db="EMBL/GenBank/DDBJ databases">
        <authorList>
            <person name="Feng Z.H.Z."/>
        </authorList>
    </citation>
    <scope>NUCLEOTIDE SEQUENCE</scope>
    <source>
        <strain evidence="9">CBS107.38</strain>
    </source>
</reference>
<feature type="domain" description="Gfo/Idh/MocA-like oxidoreductase N-terminal" evidence="7">
    <location>
        <begin position="30"/>
        <end position="138"/>
    </location>
</feature>
<dbReference type="Gene3D" id="3.40.50.720">
    <property type="entry name" value="NAD(P)-binding Rossmann-like Domain"/>
    <property type="match status" value="1"/>
</dbReference>
<evidence type="ECO:0000313" key="10">
    <source>
        <dbReference type="Proteomes" id="UP000596902"/>
    </source>
</evidence>
<evidence type="ECO:0000256" key="2">
    <source>
        <dbReference type="ARBA" id="ARBA00010928"/>
    </source>
</evidence>
<dbReference type="RefSeq" id="XP_038787654.1">
    <property type="nucleotide sequence ID" value="XM_038929382.1"/>
</dbReference>
<dbReference type="GO" id="GO:0006508">
    <property type="term" value="P:proteolysis"/>
    <property type="evidence" value="ECO:0007669"/>
    <property type="project" value="InterPro"/>
</dbReference>
<dbReference type="EMBL" id="JAAABM010000005">
    <property type="protein sequence ID" value="KAF7677476.1"/>
    <property type="molecule type" value="Genomic_DNA"/>
</dbReference>
<evidence type="ECO:0000256" key="5">
    <source>
        <dbReference type="ARBA" id="ARBA00042988"/>
    </source>
</evidence>
<dbReference type="GeneID" id="62202560"/>
<reference evidence="9" key="2">
    <citation type="submission" date="2020-08" db="EMBL/GenBank/DDBJ databases">
        <title>Draft Genome Sequence of Cumin Blight Pathogen Alternaria burnsii.</title>
        <authorList>
            <person name="Feng Z."/>
        </authorList>
    </citation>
    <scope>NUCLEOTIDE SEQUENCE</scope>
    <source>
        <strain evidence="9">CBS107.38</strain>
    </source>
</reference>
<comment type="pathway">
    <text evidence="1">Mycotoxin biosynthesis.</text>
</comment>
<evidence type="ECO:0000256" key="6">
    <source>
        <dbReference type="ARBA" id="ARBA00049233"/>
    </source>
</evidence>